<name>A0A1S2NDA8_9BURK</name>
<evidence type="ECO:0000313" key="2">
    <source>
        <dbReference type="Proteomes" id="UP000180246"/>
    </source>
</evidence>
<evidence type="ECO:0000313" key="1">
    <source>
        <dbReference type="EMBL" id="OIJ42634.1"/>
    </source>
</evidence>
<protein>
    <submittedName>
        <fullName evidence="1">Uncharacterized protein</fullName>
    </submittedName>
</protein>
<gene>
    <name evidence="1" type="ORF">LO55_4748</name>
</gene>
<sequence>MNIRKNFEALFLAVAALGLVVSFATANERPVEIAESTVPAIDMASIQTVIVSAPRLAVR</sequence>
<proteinExistence type="predicted"/>
<dbReference type="Proteomes" id="UP000180246">
    <property type="component" value="Unassembled WGS sequence"/>
</dbReference>
<dbReference type="RefSeq" id="WP_071363313.1">
    <property type="nucleotide sequence ID" value="NZ_CAUQYF010000081.1"/>
</dbReference>
<reference evidence="1 2" key="1">
    <citation type="submission" date="2014-10" db="EMBL/GenBank/DDBJ databases">
        <authorList>
            <person name="Seo M.-J."/>
            <person name="Seok Y.J."/>
            <person name="Cha I.-T."/>
        </authorList>
    </citation>
    <scope>NUCLEOTIDE SEQUENCE [LARGE SCALE GENOMIC DNA]</scope>
    <source>
        <strain evidence="1 2">NEU</strain>
    </source>
</reference>
<comment type="caution">
    <text evidence="1">The sequence shown here is derived from an EMBL/GenBank/DDBJ whole genome shotgun (WGS) entry which is preliminary data.</text>
</comment>
<dbReference type="AlphaFoldDB" id="A0A1S2NDA8"/>
<accession>A0A1S2NDA8</accession>
<organism evidence="1 2">
    <name type="scientific">Massilia timonae</name>
    <dbReference type="NCBI Taxonomy" id="47229"/>
    <lineage>
        <taxon>Bacteria</taxon>
        <taxon>Pseudomonadati</taxon>
        <taxon>Pseudomonadota</taxon>
        <taxon>Betaproteobacteria</taxon>
        <taxon>Burkholderiales</taxon>
        <taxon>Oxalobacteraceae</taxon>
        <taxon>Telluria group</taxon>
        <taxon>Massilia</taxon>
    </lineage>
</organism>
<dbReference type="EMBL" id="JRYB01000001">
    <property type="protein sequence ID" value="OIJ42634.1"/>
    <property type="molecule type" value="Genomic_DNA"/>
</dbReference>